<dbReference type="RefSeq" id="WP_112403824.1">
    <property type="nucleotide sequence ID" value="NZ_QLTR01000010.1"/>
</dbReference>
<evidence type="ECO:0000256" key="1">
    <source>
        <dbReference type="ARBA" id="ARBA00022747"/>
    </source>
</evidence>
<dbReference type="GO" id="GO:0009307">
    <property type="term" value="P:DNA restriction-modification system"/>
    <property type="evidence" value="ECO:0007669"/>
    <property type="project" value="UniProtKB-KW"/>
</dbReference>
<dbReference type="Proteomes" id="UP000248729">
    <property type="component" value="Unassembled WGS sequence"/>
</dbReference>
<dbReference type="SUPFAM" id="SSF116734">
    <property type="entry name" value="DNA methylase specificity domain"/>
    <property type="match status" value="1"/>
</dbReference>
<dbReference type="Gene3D" id="3.90.220.20">
    <property type="entry name" value="DNA methylase specificity domains"/>
    <property type="match status" value="2"/>
</dbReference>
<organism evidence="3 4">
    <name type="scientific">Vibrio diazotrophicus</name>
    <dbReference type="NCBI Taxonomy" id="685"/>
    <lineage>
        <taxon>Bacteria</taxon>
        <taxon>Pseudomonadati</taxon>
        <taxon>Pseudomonadota</taxon>
        <taxon>Gammaproteobacteria</taxon>
        <taxon>Vibrionales</taxon>
        <taxon>Vibrionaceae</taxon>
        <taxon>Vibrio</taxon>
    </lineage>
</organism>
<dbReference type="GO" id="GO:0003677">
    <property type="term" value="F:DNA binding"/>
    <property type="evidence" value="ECO:0007669"/>
    <property type="project" value="UniProtKB-KW"/>
</dbReference>
<dbReference type="AlphaFoldDB" id="A0A329E9J1"/>
<sequence length="517" mass="58127">MYKVRVLQEIDDRLDAEYYNPAALSTLKKMETKGKVTTFGSLVNEGYRVVYHGTDSINGLKDSELLPFLSPTQIDANGAISFDDADKLPLYYKDRYPKGLGKAGEILVEVKGNVSKVGIVPLEFPKNLMISGSLYKATLDPKRADSHYVLAFLKSKHGQILKNRLTSNTIINYIAKDALYSIPVIEFGEKAQKYIGDKVRQAEQLRAWAKRLEDAVYRYHSQFIPDQDHLDFNKKTRMVSVKRMTERLDAHFYPGVVEQYLIAHPGKFESVRALTSAIYNGQTQPESSEEFCEQITVAHLSASFVKGKPRKVKAPAKNNKFVKPHDILMCNAAHNKSYIGRDLTYVHTDKKLLPSTEVMTIRIDRDQVPASYVRAYLLSRLGYVKIQSTIRGITAHSYPDDVALLDIYIPEVEPSKKDEWFKQDDLLVQAGFAVELAQLLTSSAKTLVEALIEGQLTEQQLIQAQQALEDGDNSLDQAILSKLSSEGYAIEGATPLFSDIDELYRLLESAAQTEAEE</sequence>
<reference evidence="3 4" key="1">
    <citation type="submission" date="2018-06" db="EMBL/GenBank/DDBJ databases">
        <title>Freshwater and sediment microbial communities from various areas in North America, analyzing microbe dynamics in response to fracking.</title>
        <authorList>
            <person name="Lamendella R."/>
        </authorList>
    </citation>
    <scope>NUCLEOTIDE SEQUENCE [LARGE SCALE GENOMIC DNA]</scope>
    <source>
        <strain evidence="3 4">99A</strain>
    </source>
</reference>
<keyword evidence="1" id="KW-0680">Restriction system</keyword>
<dbReference type="EMBL" id="QLTR01000010">
    <property type="protein sequence ID" value="RAS64332.1"/>
    <property type="molecule type" value="Genomic_DNA"/>
</dbReference>
<name>A0A329E9J1_VIBDI</name>
<comment type="caution">
    <text evidence="3">The sequence shown here is derived from an EMBL/GenBank/DDBJ whole genome shotgun (WGS) entry which is preliminary data.</text>
</comment>
<dbReference type="InterPro" id="IPR052021">
    <property type="entry name" value="Type-I_RS_S_subunit"/>
</dbReference>
<evidence type="ECO:0000256" key="2">
    <source>
        <dbReference type="ARBA" id="ARBA00023125"/>
    </source>
</evidence>
<keyword evidence="2" id="KW-0238">DNA-binding</keyword>
<gene>
    <name evidence="3" type="ORF">DET48_110118</name>
</gene>
<evidence type="ECO:0000313" key="4">
    <source>
        <dbReference type="Proteomes" id="UP000248729"/>
    </source>
</evidence>
<proteinExistence type="predicted"/>
<dbReference type="PANTHER" id="PTHR30408:SF12">
    <property type="entry name" value="TYPE I RESTRICTION ENZYME MJAVIII SPECIFICITY SUBUNIT"/>
    <property type="match status" value="1"/>
</dbReference>
<evidence type="ECO:0000313" key="3">
    <source>
        <dbReference type="EMBL" id="RAS64332.1"/>
    </source>
</evidence>
<accession>A0A329E9J1</accession>
<dbReference type="PANTHER" id="PTHR30408">
    <property type="entry name" value="TYPE-1 RESTRICTION ENZYME ECOKI SPECIFICITY PROTEIN"/>
    <property type="match status" value="1"/>
</dbReference>
<dbReference type="InterPro" id="IPR044946">
    <property type="entry name" value="Restrct_endonuc_typeI_TRD_sf"/>
</dbReference>
<protein>
    <submittedName>
        <fullName evidence="3">Type I restriction enzyme S subunit</fullName>
    </submittedName>
</protein>